<dbReference type="Proteomes" id="UP000019275">
    <property type="component" value="Unassembled WGS sequence"/>
</dbReference>
<reference evidence="2 3" key="1">
    <citation type="journal article" date="2014" name="Genome Announc.">
        <title>Draft Genome Sequence of the Carrageenan-Degrading Bacterium Cellulophaga sp. Strain KL-A, Isolated from Decaying Marine Algae.</title>
        <authorList>
            <person name="Shan D."/>
            <person name="Ying J."/>
            <person name="Li X."/>
            <person name="Gao Z."/>
            <person name="Wei G."/>
            <person name="Shao Z."/>
        </authorList>
    </citation>
    <scope>NUCLEOTIDE SEQUENCE [LARGE SCALE GENOMIC DNA]</scope>
    <source>
        <strain evidence="2 3">KL-A</strain>
    </source>
</reference>
<evidence type="ECO:0000256" key="1">
    <source>
        <dbReference type="SAM" id="Phobius"/>
    </source>
</evidence>
<gene>
    <name evidence="2" type="ORF">KLA_05246</name>
</gene>
<sequence>MWLVPKFKKVILRIIVFIALPLVLISYIFFDIAYANRIEFGNSWTNTEVFLELVCTQSFFIPLLLIGMSLNFIVNLWYFKSKESI</sequence>
<proteinExistence type="predicted"/>
<accession>A0ABP3BB52</accession>
<keyword evidence="1" id="KW-0812">Transmembrane</keyword>
<feature type="transmembrane region" description="Helical" evidence="1">
    <location>
        <begin position="12"/>
        <end position="30"/>
    </location>
</feature>
<evidence type="ECO:0000313" key="3">
    <source>
        <dbReference type="Proteomes" id="UP000019275"/>
    </source>
</evidence>
<comment type="caution">
    <text evidence="2">The sequence shown here is derived from an EMBL/GenBank/DDBJ whole genome shotgun (WGS) entry which is preliminary data.</text>
</comment>
<keyword evidence="3" id="KW-1185">Reference proteome</keyword>
<feature type="transmembrane region" description="Helical" evidence="1">
    <location>
        <begin position="59"/>
        <end position="79"/>
    </location>
</feature>
<dbReference type="EMBL" id="ARZX01000004">
    <property type="protein sequence ID" value="EWH14400.1"/>
    <property type="molecule type" value="Genomic_DNA"/>
</dbReference>
<organism evidence="2 3">
    <name type="scientific">Cellulophaga geojensis KL-A</name>
    <dbReference type="NCBI Taxonomy" id="1328323"/>
    <lineage>
        <taxon>Bacteria</taxon>
        <taxon>Pseudomonadati</taxon>
        <taxon>Bacteroidota</taxon>
        <taxon>Flavobacteriia</taxon>
        <taxon>Flavobacteriales</taxon>
        <taxon>Flavobacteriaceae</taxon>
        <taxon>Cellulophaga</taxon>
    </lineage>
</organism>
<keyword evidence="1" id="KW-1133">Transmembrane helix</keyword>
<protein>
    <submittedName>
        <fullName evidence="2">Uncharacterized protein</fullName>
    </submittedName>
</protein>
<keyword evidence="1" id="KW-0472">Membrane</keyword>
<evidence type="ECO:0000313" key="2">
    <source>
        <dbReference type="EMBL" id="EWH14400.1"/>
    </source>
</evidence>
<name>A0ABP3BB52_9FLAO</name>